<comment type="caution">
    <text evidence="2">The sequence shown here is derived from an EMBL/GenBank/DDBJ whole genome shotgun (WGS) entry which is preliminary data.</text>
</comment>
<evidence type="ECO:0000256" key="1">
    <source>
        <dbReference type="SAM" id="MobiDB-lite"/>
    </source>
</evidence>
<feature type="region of interest" description="Disordered" evidence="1">
    <location>
        <begin position="8"/>
        <end position="32"/>
    </location>
</feature>
<organism evidence="2 3">
    <name type="scientific">Forsythia ovata</name>
    <dbReference type="NCBI Taxonomy" id="205694"/>
    <lineage>
        <taxon>Eukaryota</taxon>
        <taxon>Viridiplantae</taxon>
        <taxon>Streptophyta</taxon>
        <taxon>Embryophyta</taxon>
        <taxon>Tracheophyta</taxon>
        <taxon>Spermatophyta</taxon>
        <taxon>Magnoliopsida</taxon>
        <taxon>eudicotyledons</taxon>
        <taxon>Gunneridae</taxon>
        <taxon>Pentapetalae</taxon>
        <taxon>asterids</taxon>
        <taxon>lamiids</taxon>
        <taxon>Lamiales</taxon>
        <taxon>Oleaceae</taxon>
        <taxon>Forsythieae</taxon>
        <taxon>Forsythia</taxon>
    </lineage>
</organism>
<gene>
    <name evidence="2" type="ORF">Fot_15432</name>
</gene>
<keyword evidence="2" id="KW-0472">Membrane</keyword>
<accession>A0ABD1W981</accession>
<dbReference type="Proteomes" id="UP001604277">
    <property type="component" value="Unassembled WGS sequence"/>
</dbReference>
<keyword evidence="3" id="KW-1185">Reference proteome</keyword>
<protein>
    <submittedName>
        <fullName evidence="2">Lung seven transmembrane receptor family protein</fullName>
    </submittedName>
</protein>
<evidence type="ECO:0000313" key="2">
    <source>
        <dbReference type="EMBL" id="KAL2546199.1"/>
    </source>
</evidence>
<evidence type="ECO:0000313" key="3">
    <source>
        <dbReference type="Proteomes" id="UP001604277"/>
    </source>
</evidence>
<reference evidence="3" key="1">
    <citation type="submission" date="2024-07" db="EMBL/GenBank/DDBJ databases">
        <title>Two chromosome-level genome assemblies of Korean endemic species Abeliophyllum distichum and Forsythia ovata (Oleaceae).</title>
        <authorList>
            <person name="Jang H."/>
        </authorList>
    </citation>
    <scope>NUCLEOTIDE SEQUENCE [LARGE SCALE GENOMIC DNA]</scope>
</reference>
<name>A0ABD1W981_9LAMI</name>
<dbReference type="EMBL" id="JBFOLJ010000004">
    <property type="protein sequence ID" value="KAL2546199.1"/>
    <property type="molecule type" value="Genomic_DNA"/>
</dbReference>
<keyword evidence="2" id="KW-0675">Receptor</keyword>
<keyword evidence="2" id="KW-0812">Transmembrane</keyword>
<dbReference type="AlphaFoldDB" id="A0ABD1W981"/>
<proteinExistence type="predicted"/>
<sequence>MHPITLQSRILSLHPRHLDPHPPTNRGRRDHLHPAIRLHPQGLHHRSSPKTRYKQFQFLVPRIQCRSVNVRSTMYPAIRLHPQANCLHQLKVSMNVCSAMYNLENGKSNHRDYLSAGKTILPRQQLNL</sequence>